<accession>A0A934MCH5</accession>
<dbReference type="Pfam" id="PF00149">
    <property type="entry name" value="Metallophos"/>
    <property type="match status" value="1"/>
</dbReference>
<gene>
    <name evidence="2" type="primary">pdeM</name>
    <name evidence="2" type="ORF">ILP92_00680</name>
</gene>
<reference evidence="2" key="1">
    <citation type="submission" date="2020-12" db="EMBL/GenBank/DDBJ databases">
        <title>Bacterial taxonomy.</title>
        <authorList>
            <person name="Pan X."/>
        </authorList>
    </citation>
    <scope>NUCLEOTIDE SEQUENCE</scope>
    <source>
        <strain evidence="2">KCTC 52957</strain>
    </source>
</reference>
<dbReference type="Proteomes" id="UP000642488">
    <property type="component" value="Unassembled WGS sequence"/>
</dbReference>
<dbReference type="GO" id="GO:0016787">
    <property type="term" value="F:hydrolase activity"/>
    <property type="evidence" value="ECO:0007669"/>
    <property type="project" value="UniProtKB-KW"/>
</dbReference>
<dbReference type="InterPro" id="IPR026336">
    <property type="entry name" value="PdeM-like"/>
</dbReference>
<dbReference type="NCBIfam" id="TIGR04123">
    <property type="entry name" value="P_estr_lig_assc"/>
    <property type="match status" value="1"/>
</dbReference>
<name>A0A934MCH5_9RHOB</name>
<evidence type="ECO:0000259" key="1">
    <source>
        <dbReference type="Pfam" id="PF00149"/>
    </source>
</evidence>
<dbReference type="InterPro" id="IPR024173">
    <property type="entry name" value="Pesterase_MJ0037-like"/>
</dbReference>
<dbReference type="GO" id="GO:0004519">
    <property type="term" value="F:endonuclease activity"/>
    <property type="evidence" value="ECO:0007669"/>
    <property type="project" value="UniProtKB-KW"/>
</dbReference>
<dbReference type="EMBL" id="JAEKPD010000001">
    <property type="protein sequence ID" value="MBJ3761266.1"/>
    <property type="molecule type" value="Genomic_DNA"/>
</dbReference>
<dbReference type="GO" id="GO:0016874">
    <property type="term" value="F:ligase activity"/>
    <property type="evidence" value="ECO:0007669"/>
    <property type="project" value="UniProtKB-KW"/>
</dbReference>
<organism evidence="2 3">
    <name type="scientific">Palleronia pontilimi</name>
    <dbReference type="NCBI Taxonomy" id="1964209"/>
    <lineage>
        <taxon>Bacteria</taxon>
        <taxon>Pseudomonadati</taxon>
        <taxon>Pseudomonadota</taxon>
        <taxon>Alphaproteobacteria</taxon>
        <taxon>Rhodobacterales</taxon>
        <taxon>Roseobacteraceae</taxon>
        <taxon>Palleronia</taxon>
    </lineage>
</organism>
<dbReference type="Gene3D" id="3.60.21.10">
    <property type="match status" value="1"/>
</dbReference>
<proteinExistence type="predicted"/>
<dbReference type="SUPFAM" id="SSF56300">
    <property type="entry name" value="Metallo-dependent phosphatases"/>
    <property type="match status" value="1"/>
</dbReference>
<comment type="caution">
    <text evidence="2">The sequence shown here is derived from an EMBL/GenBank/DDBJ whole genome shotgun (WGS) entry which is preliminary data.</text>
</comment>
<dbReference type="PANTHER" id="PTHR39323">
    <property type="entry name" value="BLR1149 PROTEIN"/>
    <property type="match status" value="1"/>
</dbReference>
<dbReference type="AlphaFoldDB" id="A0A934MCH5"/>
<keyword evidence="2" id="KW-0378">Hydrolase</keyword>
<dbReference type="InterPro" id="IPR029052">
    <property type="entry name" value="Metallo-depent_PP-like"/>
</dbReference>
<feature type="domain" description="Calcineurin-like phosphoesterase" evidence="1">
    <location>
        <begin position="27"/>
        <end position="121"/>
    </location>
</feature>
<protein>
    <submittedName>
        <fullName evidence="2">Ligase-associated DNA damage response endonuclease PdeM</fullName>
        <ecNumber evidence="2">3.1.-.-</ecNumber>
    </submittedName>
</protein>
<sequence>MNFVDVILQGVALRALGSGALSWPERRVLIVSDLHLGKSERMARRGGAMLPPYEARDTLLRLDAVLDATDPATVICLGDSLDDNAARAGLDDTEAQWIARMQAGRDWIWIAGNHDPAPSDLGGRALARVGIGPLTFRHIATPAPGEVSGHYHPKARLGVRGKSVSRPCFLHDDRHMILPAFGTYTGGLDWTAAPFAALMGDGACAILTGPRPCAVPLPRRRAA</sequence>
<keyword evidence="2" id="KW-0436">Ligase</keyword>
<dbReference type="PIRSF" id="PIRSF000887">
    <property type="entry name" value="Pesterase_MJ0037"/>
    <property type="match status" value="1"/>
</dbReference>
<keyword evidence="2" id="KW-0255">Endonuclease</keyword>
<evidence type="ECO:0000313" key="3">
    <source>
        <dbReference type="Proteomes" id="UP000642488"/>
    </source>
</evidence>
<keyword evidence="2" id="KW-0540">Nuclease</keyword>
<dbReference type="PANTHER" id="PTHR39323:SF1">
    <property type="entry name" value="BLR1149 PROTEIN"/>
    <property type="match status" value="1"/>
</dbReference>
<dbReference type="InterPro" id="IPR004843">
    <property type="entry name" value="Calcineurin-like_PHP"/>
</dbReference>
<dbReference type="EC" id="3.1.-.-" evidence="2"/>
<keyword evidence="3" id="KW-1185">Reference proteome</keyword>
<dbReference type="RefSeq" id="WP_198914446.1">
    <property type="nucleotide sequence ID" value="NZ_JAEKPD010000001.1"/>
</dbReference>
<evidence type="ECO:0000313" key="2">
    <source>
        <dbReference type="EMBL" id="MBJ3761266.1"/>
    </source>
</evidence>